<keyword evidence="2" id="KW-1185">Reference proteome</keyword>
<protein>
    <submittedName>
        <fullName evidence="1">Uncharacterized protein</fullName>
    </submittedName>
</protein>
<gene>
    <name evidence="1" type="ORF">O3P69_002652</name>
</gene>
<organism evidence="1 2">
    <name type="scientific">Scylla paramamosain</name>
    <name type="common">Mud crab</name>
    <dbReference type="NCBI Taxonomy" id="85552"/>
    <lineage>
        <taxon>Eukaryota</taxon>
        <taxon>Metazoa</taxon>
        <taxon>Ecdysozoa</taxon>
        <taxon>Arthropoda</taxon>
        <taxon>Crustacea</taxon>
        <taxon>Multicrustacea</taxon>
        <taxon>Malacostraca</taxon>
        <taxon>Eumalacostraca</taxon>
        <taxon>Eucarida</taxon>
        <taxon>Decapoda</taxon>
        <taxon>Pleocyemata</taxon>
        <taxon>Brachyura</taxon>
        <taxon>Eubrachyura</taxon>
        <taxon>Portunoidea</taxon>
        <taxon>Portunidae</taxon>
        <taxon>Portuninae</taxon>
        <taxon>Scylla</taxon>
    </lineage>
</organism>
<evidence type="ECO:0000313" key="2">
    <source>
        <dbReference type="Proteomes" id="UP001487740"/>
    </source>
</evidence>
<accession>A0AAW0ULU3</accession>
<proteinExistence type="predicted"/>
<name>A0AAW0ULU3_SCYPA</name>
<dbReference type="Proteomes" id="UP001487740">
    <property type="component" value="Unassembled WGS sequence"/>
</dbReference>
<sequence>MTHPPVWCLSSRRLRSERAASVDYTLRALLCASCPCLINRFQSHSLFAVICDEERYLVRWCAAGIGNICERSVPLLPVAHPSPICGIPLLCRYCKGAAVCLGWRRPGGTRWRRWRWW</sequence>
<dbReference type="EMBL" id="JARAKH010000009">
    <property type="protein sequence ID" value="KAK8401020.1"/>
    <property type="molecule type" value="Genomic_DNA"/>
</dbReference>
<comment type="caution">
    <text evidence="1">The sequence shown here is derived from an EMBL/GenBank/DDBJ whole genome shotgun (WGS) entry which is preliminary data.</text>
</comment>
<dbReference type="AlphaFoldDB" id="A0AAW0ULU3"/>
<reference evidence="1 2" key="1">
    <citation type="submission" date="2023-03" db="EMBL/GenBank/DDBJ databases">
        <title>High-quality genome of Scylla paramamosain provides insights in environmental adaptation.</title>
        <authorList>
            <person name="Zhang L."/>
        </authorList>
    </citation>
    <scope>NUCLEOTIDE SEQUENCE [LARGE SCALE GENOMIC DNA]</scope>
    <source>
        <strain evidence="1">LZ_2023a</strain>
        <tissue evidence="1">Muscle</tissue>
    </source>
</reference>
<evidence type="ECO:0000313" key="1">
    <source>
        <dbReference type="EMBL" id="KAK8401020.1"/>
    </source>
</evidence>